<comment type="caution">
    <text evidence="11">The sequence shown here is derived from an EMBL/GenBank/DDBJ whole genome shotgun (WGS) entry which is preliminary data.</text>
</comment>
<dbReference type="InterPro" id="IPR032302">
    <property type="entry name" value="THOC2_N"/>
</dbReference>
<dbReference type="Pfam" id="PF11732">
    <property type="entry name" value="Thoc2"/>
    <property type="match status" value="1"/>
</dbReference>
<comment type="subcellular location">
    <subcellularLocation>
        <location evidence="1">Nucleus</location>
    </subcellularLocation>
</comment>
<evidence type="ECO:0000256" key="2">
    <source>
        <dbReference type="ARBA" id="ARBA00007857"/>
    </source>
</evidence>
<feature type="domain" description="THO complex subunit 2 N-terminal" evidence="10">
    <location>
        <begin position="432"/>
        <end position="561"/>
    </location>
</feature>
<dbReference type="Proteomes" id="UP001152320">
    <property type="component" value="Chromosome 15"/>
</dbReference>
<feature type="compositionally biased region" description="Low complexity" evidence="7">
    <location>
        <begin position="1205"/>
        <end position="1223"/>
    </location>
</feature>
<dbReference type="InterPro" id="IPR021418">
    <property type="entry name" value="THO_THOC2_C"/>
</dbReference>
<dbReference type="PANTHER" id="PTHR21597">
    <property type="entry name" value="THO2 PROTEIN"/>
    <property type="match status" value="1"/>
</dbReference>
<feature type="compositionally biased region" description="Basic and acidic residues" evidence="7">
    <location>
        <begin position="1322"/>
        <end position="1337"/>
    </location>
</feature>
<evidence type="ECO:0000259" key="8">
    <source>
        <dbReference type="Pfam" id="PF11262"/>
    </source>
</evidence>
<feature type="compositionally biased region" description="Basic and acidic residues" evidence="7">
    <location>
        <begin position="1277"/>
        <end position="1288"/>
    </location>
</feature>
<dbReference type="Pfam" id="PF11262">
    <property type="entry name" value="Tho2"/>
    <property type="match status" value="1"/>
</dbReference>
<evidence type="ECO:0000259" key="9">
    <source>
        <dbReference type="Pfam" id="PF11732"/>
    </source>
</evidence>
<dbReference type="InterPro" id="IPR021726">
    <property type="entry name" value="THO_THOC2_N"/>
</dbReference>
<feature type="compositionally biased region" description="Basic and acidic residues" evidence="7">
    <location>
        <begin position="1507"/>
        <end position="1528"/>
    </location>
</feature>
<sequence length="1607" mass="182480">MAANSIHVDATKGWEKHGKSDFLKLCRSHIAAATEQNPEVIEPHYDGLGCVLHSLLHHYINGNLKLEQTVAALHNVCDLHSGVPSVLADAFSIIDMETVPLEDKTKRNLFLSLIPACKDFLKESLLKERLDNDTLEEAGILAQKKLFNQKYVRLKTKLFYKQQKFNLPREESEGFAKLVVELQSKTDAPSSQTLQNIQSLIGFFNLDPNRSLDIILEAFECNPHRVNFFVPLLKSYSLEPITIAHMLGFKYQFFVEEHIATPKSLHNLTALLLYHELITLEDIYHYLVPSDAEINTQHKKEITNARQFARKMSMAVLSAKEEKPEEKDKDAKDEKFVDNQKLGLCEALLHLGDWTHAKQLLDKLPDYSATTHPSVANALITLIERLVDTLYRKRAKPAGAKGRKCKFDSSSPVTLQPVQDSIGLLPVFKMCCYLGPYGSNHPLLMWKLTRIGRVVMSEIKAAKDPEKAASLLPLKNSLLSVVESVLFPSLSLMECNASLSEEMWKLLKLFPYEVRYSLYGRWKNHVYAVHPVLIRVKANVTDNCKYIMKRLTKSNVKNSGRQIGKLSHANPGVVFEYVLNQIQKYDNFIVPVVDALKYLTSLSQDILAYCMIEAIANPEKERMKHDNTNLSLWMQSLASFSGAVFKKYNIELKGLLQFVANQLKAGKSYDLLILREVIQKMAGIEITEEMTADQLEASGGGELIKAEAGYFAQVRNMKRSSQRLKEGLMEDDLAISLCILMAQERFSVVYKHDKATHLKLIGKLFDQCQDTLVQLGGFLSIHLSIEDYSKNLPPLDALVTQYHLNPEIAFFLHRPLCSNAILSKFDELRKQDKQKSKDEKAVIELRTQKYLEACKLVLTPLIDTVKVLHPPKVWDEISPQFYTTFWTLSMYDLHVPSSSYEKEATKIKNSIQALDHESKDQVSTKRRKEKERLSNLLEKLKEEEKKQQEHVNRVRARLQKESETWFTANLDGTRIPRGSTKNETITQFLQLGIFPRCCFTASDALYCAKFVLMVHQLKTPNFSTLLCYDRVFQDITYTVASCSENEASRYGRFLCAMLETVSRWHSDKALYEKECGNYPGFVTVLRASGTEASNKADQLDYENFRHVCHKWQYKLTKAVVACLESQSYTQIRNTLILLIKILSHFPKVQNLGNVLEKRIDKICNEEKEKRPDIYVLALGYAGQLKNRRSEMIPEEKFHSKETKAATKPAPSAAATTNNPTSATIKEEPPAVKKETADVKKESAAAKKQPETEKSSSTAPAAKKIKLEQDGMEEGETKDESPSPARDPKPAPSPATVSKKSEKKESSKAVKEETGNETTSSKSKSDKTKEGKTRKSVEGKGSSGKKAVKDGDEAKVKGDRKETKSHKEVKEKVTEQKTDGKPDGKTKGAEKGSVKGGKDDPEKRTVKEKAGKRVKEVSQEKETKEERHSNKDRGQRSGSVASNSSQGSGNSSRKTSPQRDSQERDHKRRKMEHPSPMENSEHTGRKRSVSKDRNENDSEKERKRKSEKRREHSDTEKETHEAKRRRDEDMSPPAPVEKPKKKSSRLSEEGLNGERSSVSRKEHKESKSREKKEVEKMKEPRLRMKKEIIDPDSLDDERQYTSSRKKRP</sequence>
<feature type="compositionally biased region" description="Basic and acidic residues" evidence="7">
    <location>
        <begin position="1556"/>
        <end position="1588"/>
    </location>
</feature>
<evidence type="ECO:0000256" key="3">
    <source>
        <dbReference type="ARBA" id="ARBA00019596"/>
    </source>
</evidence>
<feature type="domain" description="THO complex subunitTHOC2 N-terminal" evidence="9">
    <location>
        <begin position="563"/>
        <end position="638"/>
    </location>
</feature>
<dbReference type="InterPro" id="IPR040007">
    <property type="entry name" value="Tho2"/>
</dbReference>
<feature type="compositionally biased region" description="Low complexity" evidence="7">
    <location>
        <begin position="1435"/>
        <end position="1452"/>
    </location>
</feature>
<feature type="region of interest" description="Disordered" evidence="7">
    <location>
        <begin position="1192"/>
        <end position="1607"/>
    </location>
</feature>
<feature type="coiled-coil region" evidence="6">
    <location>
        <begin position="919"/>
        <end position="961"/>
    </location>
</feature>
<feature type="compositionally biased region" description="Basic and acidic residues" evidence="7">
    <location>
        <begin position="1471"/>
        <end position="1500"/>
    </location>
</feature>
<gene>
    <name evidence="11" type="ORF">HOLleu_30192</name>
</gene>
<feature type="domain" description="THO complex subunitTHOC2 C-terminal" evidence="8">
    <location>
        <begin position="874"/>
        <end position="1184"/>
    </location>
</feature>
<evidence type="ECO:0000256" key="1">
    <source>
        <dbReference type="ARBA" id="ARBA00004123"/>
    </source>
</evidence>
<keyword evidence="4" id="KW-0539">Nucleus</keyword>
<evidence type="ECO:0000313" key="11">
    <source>
        <dbReference type="EMBL" id="KAJ8028063.1"/>
    </source>
</evidence>
<comment type="subunit">
    <text evidence="5">Component of the THO subcomplex, which is composed of THOC1, THOC2, THOC3, THOC5, THOC6 and THOC7. The THO subcomplex interacts with DDX39B to form the THO-DDX39B complex which multimerizes into a 28-subunit tetrameric assembly. Component of the transcription/export (TREX) complex at least composed of ALYREF/THOC4, DDX39B, SARNP/CIP29, CHTOP and the THO subcomplex; in the complex interacts with THOC1, THOC3, THOC5, THOC7 and DDX39B. TREX seems to have a dynamic structure involving ATP-dependent remodeling. Interacts with POLDIP3 and ZC3H11A.</text>
</comment>
<evidence type="ECO:0000256" key="6">
    <source>
        <dbReference type="SAM" id="Coils"/>
    </source>
</evidence>
<dbReference type="Pfam" id="PF16134">
    <property type="entry name" value="THOC2_N"/>
    <property type="match status" value="2"/>
</dbReference>
<dbReference type="OrthoDB" id="29024at2759"/>
<feature type="compositionally biased region" description="Basic and acidic residues" evidence="7">
    <location>
        <begin position="1224"/>
        <end position="1253"/>
    </location>
</feature>
<keyword evidence="12" id="KW-1185">Reference proteome</keyword>
<dbReference type="GO" id="GO:0006406">
    <property type="term" value="P:mRNA export from nucleus"/>
    <property type="evidence" value="ECO:0007669"/>
    <property type="project" value="InterPro"/>
</dbReference>
<evidence type="ECO:0000256" key="4">
    <source>
        <dbReference type="ARBA" id="ARBA00023242"/>
    </source>
</evidence>
<proteinExistence type="inferred from homology"/>
<accession>A0A9Q1GZ80</accession>
<dbReference type="GO" id="GO:0000445">
    <property type="term" value="C:THO complex part of transcription export complex"/>
    <property type="evidence" value="ECO:0007669"/>
    <property type="project" value="TreeGrafter"/>
</dbReference>
<evidence type="ECO:0000256" key="5">
    <source>
        <dbReference type="ARBA" id="ARBA00047033"/>
    </source>
</evidence>
<feature type="domain" description="THO complex subunit 2 N-terminal" evidence="10">
    <location>
        <begin position="44"/>
        <end position="397"/>
    </location>
</feature>
<evidence type="ECO:0000313" key="12">
    <source>
        <dbReference type="Proteomes" id="UP001152320"/>
    </source>
</evidence>
<dbReference type="EMBL" id="JAIZAY010000015">
    <property type="protein sequence ID" value="KAJ8028063.1"/>
    <property type="molecule type" value="Genomic_DNA"/>
</dbReference>
<feature type="compositionally biased region" description="Basic and acidic residues" evidence="7">
    <location>
        <begin position="1298"/>
        <end position="1313"/>
    </location>
</feature>
<organism evidence="11 12">
    <name type="scientific">Holothuria leucospilota</name>
    <name type="common">Black long sea cucumber</name>
    <name type="synonym">Mertensiothuria leucospilota</name>
    <dbReference type="NCBI Taxonomy" id="206669"/>
    <lineage>
        <taxon>Eukaryota</taxon>
        <taxon>Metazoa</taxon>
        <taxon>Echinodermata</taxon>
        <taxon>Eleutherozoa</taxon>
        <taxon>Echinozoa</taxon>
        <taxon>Holothuroidea</taxon>
        <taxon>Aspidochirotacea</taxon>
        <taxon>Aspidochirotida</taxon>
        <taxon>Holothuriidae</taxon>
        <taxon>Holothuria</taxon>
    </lineage>
</organism>
<feature type="compositionally biased region" description="Basic and acidic residues" evidence="7">
    <location>
        <begin position="1346"/>
        <end position="1434"/>
    </location>
</feature>
<dbReference type="PANTHER" id="PTHR21597:SF0">
    <property type="entry name" value="THO COMPLEX SUBUNIT 2"/>
    <property type="match status" value="1"/>
</dbReference>
<dbReference type="GO" id="GO:0006397">
    <property type="term" value="P:mRNA processing"/>
    <property type="evidence" value="ECO:0007669"/>
    <property type="project" value="InterPro"/>
</dbReference>
<keyword evidence="6" id="KW-0175">Coiled coil</keyword>
<name>A0A9Q1GZ80_HOLLE</name>
<dbReference type="GO" id="GO:0003729">
    <property type="term" value="F:mRNA binding"/>
    <property type="evidence" value="ECO:0007669"/>
    <property type="project" value="TreeGrafter"/>
</dbReference>
<evidence type="ECO:0000256" key="7">
    <source>
        <dbReference type="SAM" id="MobiDB-lite"/>
    </source>
</evidence>
<comment type="similarity">
    <text evidence="2">Belongs to the THOC2 family.</text>
</comment>
<feature type="compositionally biased region" description="Basic and acidic residues" evidence="7">
    <location>
        <begin position="1192"/>
        <end position="1204"/>
    </location>
</feature>
<protein>
    <recommendedName>
        <fullName evidence="3">THO complex subunit 2</fullName>
    </recommendedName>
</protein>
<evidence type="ECO:0000259" key="10">
    <source>
        <dbReference type="Pfam" id="PF16134"/>
    </source>
</evidence>
<reference evidence="11" key="1">
    <citation type="submission" date="2021-10" db="EMBL/GenBank/DDBJ databases">
        <title>Tropical sea cucumber genome reveals ecological adaptation and Cuvierian tubules defense mechanism.</title>
        <authorList>
            <person name="Chen T."/>
        </authorList>
    </citation>
    <scope>NUCLEOTIDE SEQUENCE</scope>
    <source>
        <strain evidence="11">Nanhai2018</strain>
        <tissue evidence="11">Muscle</tissue>
    </source>
</reference>